<reference evidence="1 2" key="1">
    <citation type="submission" date="2010-04" db="EMBL/GenBank/DDBJ databases">
        <authorList>
            <person name="Qin X."/>
            <person name="Bachman B."/>
            <person name="Battles P."/>
            <person name="Bell A."/>
            <person name="Bess C."/>
            <person name="Bickham C."/>
            <person name="Chaboub L."/>
            <person name="Chen D."/>
            <person name="Coyle M."/>
            <person name="Deiros D.R."/>
            <person name="Dinh H."/>
            <person name="Forbes L."/>
            <person name="Fowler G."/>
            <person name="Francisco L."/>
            <person name="Fu Q."/>
            <person name="Gubbala S."/>
            <person name="Hale W."/>
            <person name="Han Y."/>
            <person name="Hemphill L."/>
            <person name="Highlander S.K."/>
            <person name="Hirani K."/>
            <person name="Hogues M."/>
            <person name="Jackson L."/>
            <person name="Jakkamsetti A."/>
            <person name="Javaid M."/>
            <person name="Jiang H."/>
            <person name="Korchina V."/>
            <person name="Kovar C."/>
            <person name="Lara F."/>
            <person name="Lee S."/>
            <person name="Mata R."/>
            <person name="Mathew T."/>
            <person name="Moen C."/>
            <person name="Morales K."/>
            <person name="Munidasa M."/>
            <person name="Nazareth L."/>
            <person name="Ngo R."/>
            <person name="Nguyen L."/>
            <person name="Okwuonu G."/>
            <person name="Ongeri F."/>
            <person name="Patil S."/>
            <person name="Petrosino J."/>
            <person name="Pham C."/>
            <person name="Pham P."/>
            <person name="Pu L.-L."/>
            <person name="Puazo M."/>
            <person name="Raj R."/>
            <person name="Reid J."/>
            <person name="Rouhana J."/>
            <person name="Saada N."/>
            <person name="Shang Y."/>
            <person name="Simmons D."/>
            <person name="Thornton R."/>
            <person name="Warren J."/>
            <person name="Weissenberger G."/>
            <person name="Zhang J."/>
            <person name="Zhang L."/>
            <person name="Zhou C."/>
            <person name="Zhu D."/>
            <person name="Muzny D."/>
            <person name="Worley K."/>
            <person name="Gibbs R."/>
        </authorList>
    </citation>
    <scope>NUCLEOTIDE SEQUENCE [LARGE SCALE GENOMIC DNA]</scope>
    <source>
        <strain evidence="1 2">ATCC 49957</strain>
    </source>
</reference>
<sequence>MRDIWRALRGPVSALVLLGMVARLLAPLPVFAAMDRAAFDAMLRATLCLPSGLAAPDAPDQAPDAAEVTHCPLCRLPDAVDAPPATPVVLPMPAWA</sequence>
<dbReference type="RefSeq" id="WP_007005760.1">
    <property type="nucleotide sequence ID" value="NZ_GG770785.1"/>
</dbReference>
<evidence type="ECO:0000313" key="2">
    <source>
        <dbReference type="Proteomes" id="UP000005324"/>
    </source>
</evidence>
<dbReference type="EMBL" id="ADVL01000033">
    <property type="protein sequence ID" value="EFH13650.1"/>
    <property type="molecule type" value="Genomic_DNA"/>
</dbReference>
<evidence type="ECO:0008006" key="3">
    <source>
        <dbReference type="Google" id="ProtNLM"/>
    </source>
</evidence>
<organism evidence="1 2">
    <name type="scientific">Pseudoroseomonas cervicalis ATCC 49957</name>
    <dbReference type="NCBI Taxonomy" id="525371"/>
    <lineage>
        <taxon>Bacteria</taxon>
        <taxon>Pseudomonadati</taxon>
        <taxon>Pseudomonadota</taxon>
        <taxon>Alphaproteobacteria</taxon>
        <taxon>Acetobacterales</taxon>
        <taxon>Roseomonadaceae</taxon>
        <taxon>Roseomonas</taxon>
    </lineage>
</organism>
<evidence type="ECO:0000313" key="1">
    <source>
        <dbReference type="EMBL" id="EFH13650.1"/>
    </source>
</evidence>
<protein>
    <recommendedName>
        <fullName evidence="3">DUF2946 domain-containing protein</fullName>
    </recommendedName>
</protein>
<dbReference type="AlphaFoldDB" id="D5RGD6"/>
<gene>
    <name evidence="1" type="ORF">HMPREF0731_0145</name>
</gene>
<keyword evidence="2" id="KW-1185">Reference proteome</keyword>
<feature type="non-terminal residue" evidence="1">
    <location>
        <position position="96"/>
    </location>
</feature>
<comment type="caution">
    <text evidence="1">The sequence shown here is derived from an EMBL/GenBank/DDBJ whole genome shotgun (WGS) entry which is preliminary data.</text>
</comment>
<dbReference type="Proteomes" id="UP000005324">
    <property type="component" value="Unassembled WGS sequence"/>
</dbReference>
<name>D5RGD6_9PROT</name>
<proteinExistence type="predicted"/>
<accession>D5RGD6</accession>
<dbReference type="HOGENOM" id="CLU_2364709_0_0_5"/>